<dbReference type="PANTHER" id="PTHR10221:SF9">
    <property type="entry name" value="TRANSCRIPTION INITIATION FACTOR TFIID SUBUNIT 6"/>
    <property type="match status" value="1"/>
</dbReference>
<dbReference type="Gene3D" id="1.25.40.770">
    <property type="entry name" value="TAF6, C-terminal HEAT repeat domain"/>
    <property type="match status" value="1"/>
</dbReference>
<dbReference type="AlphaFoldDB" id="A0A0C2MHB9"/>
<evidence type="ECO:0000256" key="3">
    <source>
        <dbReference type="ARBA" id="ARBA00023015"/>
    </source>
</evidence>
<dbReference type="SMART" id="SM00803">
    <property type="entry name" value="TAF"/>
    <property type="match status" value="1"/>
</dbReference>
<keyword evidence="4" id="KW-0804">Transcription</keyword>
<dbReference type="CDD" id="cd22917">
    <property type="entry name" value="HFD_TAF6-like"/>
    <property type="match status" value="1"/>
</dbReference>
<dbReference type="InterPro" id="IPR009072">
    <property type="entry name" value="Histone-fold"/>
</dbReference>
<protein>
    <recommendedName>
        <fullName evidence="6">Transcription initiation factor TFIID subunit 6</fullName>
    </recommendedName>
</protein>
<dbReference type="GO" id="GO:0003743">
    <property type="term" value="F:translation initiation factor activity"/>
    <property type="evidence" value="ECO:0007669"/>
    <property type="project" value="UniProtKB-KW"/>
</dbReference>
<dbReference type="InterPro" id="IPR037796">
    <property type="entry name" value="TAF6"/>
</dbReference>
<keyword evidence="3" id="KW-0805">Transcription regulation</keyword>
<evidence type="ECO:0000256" key="2">
    <source>
        <dbReference type="ARBA" id="ARBA00007688"/>
    </source>
</evidence>
<dbReference type="EMBL" id="JWZT01003512">
    <property type="protein sequence ID" value="KII66536.1"/>
    <property type="molecule type" value="Genomic_DNA"/>
</dbReference>
<keyword evidence="8" id="KW-0396">Initiation factor</keyword>
<evidence type="ECO:0000256" key="5">
    <source>
        <dbReference type="ARBA" id="ARBA00023242"/>
    </source>
</evidence>
<dbReference type="Pfam" id="PF07571">
    <property type="entry name" value="TAF6_C"/>
    <property type="match status" value="1"/>
</dbReference>
<dbReference type="GO" id="GO:0046695">
    <property type="term" value="C:SLIK (SAGA-like) complex"/>
    <property type="evidence" value="ECO:0007669"/>
    <property type="project" value="InterPro"/>
</dbReference>
<dbReference type="Pfam" id="PF02969">
    <property type="entry name" value="TAF"/>
    <property type="match status" value="1"/>
</dbReference>
<comment type="similarity">
    <text evidence="2">Belongs to the TAF6 family.</text>
</comment>
<dbReference type="Proteomes" id="UP000031668">
    <property type="component" value="Unassembled WGS sequence"/>
</dbReference>
<proteinExistence type="inferred from homology"/>
<keyword evidence="9" id="KW-1185">Reference proteome</keyword>
<accession>A0A0C2MHB9</accession>
<feature type="domain" description="TATA box binding protein associated factor (TAF) histone-like fold" evidence="7">
    <location>
        <begin position="27"/>
        <end position="88"/>
    </location>
</feature>
<name>A0A0C2MHB9_THEKT</name>
<dbReference type="InterPro" id="IPR016024">
    <property type="entry name" value="ARM-type_fold"/>
</dbReference>
<keyword evidence="8" id="KW-0648">Protein biosynthesis</keyword>
<evidence type="ECO:0000256" key="1">
    <source>
        <dbReference type="ARBA" id="ARBA00004123"/>
    </source>
</evidence>
<dbReference type="Gene3D" id="1.10.20.10">
    <property type="entry name" value="Histone, subunit A"/>
    <property type="match status" value="1"/>
</dbReference>
<dbReference type="PANTHER" id="PTHR10221">
    <property type="entry name" value="TRANSCRIPTION INITIATION FACTOR TFIID SUBUNIT 6"/>
    <property type="match status" value="1"/>
</dbReference>
<dbReference type="CDD" id="cd08050">
    <property type="entry name" value="TAF6C"/>
    <property type="match status" value="1"/>
</dbReference>
<reference evidence="8 9" key="1">
    <citation type="journal article" date="2014" name="Genome Biol. Evol.">
        <title>The genome of the myxosporean Thelohanellus kitauei shows adaptations to nutrient acquisition within its fish host.</title>
        <authorList>
            <person name="Yang Y."/>
            <person name="Xiong J."/>
            <person name="Zhou Z."/>
            <person name="Huo F."/>
            <person name="Miao W."/>
            <person name="Ran C."/>
            <person name="Liu Y."/>
            <person name="Zhang J."/>
            <person name="Feng J."/>
            <person name="Wang M."/>
            <person name="Wang M."/>
            <person name="Wang L."/>
            <person name="Yao B."/>
        </authorList>
    </citation>
    <scope>NUCLEOTIDE SEQUENCE [LARGE SCALE GENOMIC DNA]</scope>
    <source>
        <strain evidence="8">Wuqing</strain>
    </source>
</reference>
<dbReference type="InterPro" id="IPR046344">
    <property type="entry name" value="TAF6_C_sf"/>
</dbReference>
<dbReference type="InterPro" id="IPR004823">
    <property type="entry name" value="TAF_TATA-bd_Histone-like_dom"/>
</dbReference>
<comment type="subcellular location">
    <subcellularLocation>
        <location evidence="1">Nucleus</location>
    </subcellularLocation>
</comment>
<organism evidence="8 9">
    <name type="scientific">Thelohanellus kitauei</name>
    <name type="common">Myxosporean</name>
    <dbReference type="NCBI Taxonomy" id="669202"/>
    <lineage>
        <taxon>Eukaryota</taxon>
        <taxon>Metazoa</taxon>
        <taxon>Cnidaria</taxon>
        <taxon>Myxozoa</taxon>
        <taxon>Myxosporea</taxon>
        <taxon>Bivalvulida</taxon>
        <taxon>Platysporina</taxon>
        <taxon>Myxobolidae</taxon>
        <taxon>Thelohanellus</taxon>
    </lineage>
</organism>
<sequence>MGTNLDELLGIQGLIISTYGPNEKFQIENLFVKFVFECLGLVNITDDVLTEISRSVTFKLVKILTEAKKVAHKSNRIKLTSSDIDNSLILCGFESLLLNEQVYNQNSLIRLLSNNRQNDIYFFYDDEVDIDDYLSNSRSKCKAQLDVGLKSHWLAISGAQPCIVENPINVPKSDLAKAKDSNEDLLPVSLHLQIFYKEVTEASIGTLEEKRKEALAALQRDPSVRYLVAPLCSFIYQGIRVNIASRNLAILIYIMRMVCSIIQNASIPPEVMEHHFHELIPSIMSCILSPEQCSKKFEENHWALRIYSAKLICNLCSNYEHFIPHLRSNVLHILIYTLKNILSQINIDEETFEITENGQSYDILDFPFGTHFGAIYTFILFPKDLVRDTFWPLLKHECLLFEALNFNLATIDHDNLKRDIGKTELQLANLLASILTQDELSDSPSLESIVGKYMTDKVYQARLAAQEKQVV</sequence>
<evidence type="ECO:0000256" key="4">
    <source>
        <dbReference type="ARBA" id="ARBA00023163"/>
    </source>
</evidence>
<evidence type="ECO:0000313" key="8">
    <source>
        <dbReference type="EMBL" id="KII66536.1"/>
    </source>
</evidence>
<dbReference type="OrthoDB" id="6018648at2759"/>
<dbReference type="GO" id="GO:0003713">
    <property type="term" value="F:transcription coactivator activity"/>
    <property type="evidence" value="ECO:0007669"/>
    <property type="project" value="TreeGrafter"/>
</dbReference>
<evidence type="ECO:0000259" key="7">
    <source>
        <dbReference type="SMART" id="SM00803"/>
    </source>
</evidence>
<dbReference type="GO" id="GO:0016251">
    <property type="term" value="F:RNA polymerase II general transcription initiation factor activity"/>
    <property type="evidence" value="ECO:0007669"/>
    <property type="project" value="InterPro"/>
</dbReference>
<comment type="caution">
    <text evidence="8">The sequence shown here is derived from an EMBL/GenBank/DDBJ whole genome shotgun (WGS) entry which is preliminary data.</text>
</comment>
<dbReference type="GO" id="GO:0046982">
    <property type="term" value="F:protein heterodimerization activity"/>
    <property type="evidence" value="ECO:0007669"/>
    <property type="project" value="InterPro"/>
</dbReference>
<dbReference type="GO" id="GO:0000124">
    <property type="term" value="C:SAGA complex"/>
    <property type="evidence" value="ECO:0007669"/>
    <property type="project" value="InterPro"/>
</dbReference>
<dbReference type="SUPFAM" id="SSF48371">
    <property type="entry name" value="ARM repeat"/>
    <property type="match status" value="1"/>
</dbReference>
<evidence type="ECO:0000256" key="6">
    <source>
        <dbReference type="ARBA" id="ARBA00040091"/>
    </source>
</evidence>
<dbReference type="FunFam" id="1.25.40.770:FF:000001">
    <property type="entry name" value="Transcription initiation factor TFIID subunit 6"/>
    <property type="match status" value="1"/>
</dbReference>
<dbReference type="GO" id="GO:0005669">
    <property type="term" value="C:transcription factor TFIID complex"/>
    <property type="evidence" value="ECO:0007669"/>
    <property type="project" value="InterPro"/>
</dbReference>
<dbReference type="SUPFAM" id="SSF47113">
    <property type="entry name" value="Histone-fold"/>
    <property type="match status" value="1"/>
</dbReference>
<dbReference type="GO" id="GO:0051123">
    <property type="term" value="P:RNA polymerase II preinitiation complex assembly"/>
    <property type="evidence" value="ECO:0007669"/>
    <property type="project" value="TreeGrafter"/>
</dbReference>
<evidence type="ECO:0000313" key="9">
    <source>
        <dbReference type="Proteomes" id="UP000031668"/>
    </source>
</evidence>
<gene>
    <name evidence="8" type="ORF">RF11_15995</name>
</gene>
<dbReference type="InterPro" id="IPR011442">
    <property type="entry name" value="TAF6_C"/>
</dbReference>
<keyword evidence="5" id="KW-0539">Nucleus</keyword>